<evidence type="ECO:0000313" key="1">
    <source>
        <dbReference type="Proteomes" id="UP000515163"/>
    </source>
</evidence>
<evidence type="ECO:0000313" key="2">
    <source>
        <dbReference type="RefSeq" id="XP_031554049.1"/>
    </source>
</evidence>
<keyword evidence="1" id="KW-1185">Reference proteome</keyword>
<dbReference type="InParanoid" id="A0A6P8HC92"/>
<dbReference type="Proteomes" id="UP000515163">
    <property type="component" value="Unplaced"/>
</dbReference>
<sequence>MENTAKVAGDRLSDLTSREGDWFLEELCSMSGNVTQLLSLLRGHPLVIEEQKSSSKEELNNSIKGIFAVHKVFSALQELMTNFRNIIVPEAIKSFTSGDPSVTRMLESLERLVHGEDIAALAKTLEREMNSSHECQDVNSSSISSKISILQQQFDAIQQSRNAIGKKSSEQMSAGQMLLAGFNGLFTKVESELDLMNAILAQVNSSFGNKTCDVVQEAKKLQ</sequence>
<gene>
    <name evidence="2" type="primary">LOC116291071</name>
</gene>
<protein>
    <submittedName>
        <fullName evidence="2">Serine/threonine-protein kinase SMG1-like</fullName>
    </submittedName>
</protein>
<name>A0A6P8HC92_ACTTE</name>
<dbReference type="AlphaFoldDB" id="A0A6P8HC92"/>
<dbReference type="OrthoDB" id="10065496at2759"/>
<proteinExistence type="predicted"/>
<accession>A0A6P8HC92</accession>
<dbReference type="RefSeq" id="XP_031554049.1">
    <property type="nucleotide sequence ID" value="XM_031698189.1"/>
</dbReference>
<reference evidence="2" key="1">
    <citation type="submission" date="2025-08" db="UniProtKB">
        <authorList>
            <consortium name="RefSeq"/>
        </authorList>
    </citation>
    <scope>IDENTIFICATION</scope>
    <source>
        <tissue evidence="2">Tentacle</tissue>
    </source>
</reference>
<organism evidence="1 2">
    <name type="scientific">Actinia tenebrosa</name>
    <name type="common">Australian red waratah sea anemone</name>
    <dbReference type="NCBI Taxonomy" id="6105"/>
    <lineage>
        <taxon>Eukaryota</taxon>
        <taxon>Metazoa</taxon>
        <taxon>Cnidaria</taxon>
        <taxon>Anthozoa</taxon>
        <taxon>Hexacorallia</taxon>
        <taxon>Actiniaria</taxon>
        <taxon>Actiniidae</taxon>
        <taxon>Actinia</taxon>
    </lineage>
</organism>
<feature type="non-terminal residue" evidence="2">
    <location>
        <position position="222"/>
    </location>
</feature>
<dbReference type="GeneID" id="116291071"/>
<dbReference type="KEGG" id="aten:116291071"/>